<dbReference type="EMBL" id="LGRX02006594">
    <property type="protein sequence ID" value="KAK3276348.1"/>
    <property type="molecule type" value="Genomic_DNA"/>
</dbReference>
<dbReference type="SUPFAM" id="SSF52540">
    <property type="entry name" value="P-loop containing nucleoside triphosphate hydrolases"/>
    <property type="match status" value="1"/>
</dbReference>
<dbReference type="InterPro" id="IPR027417">
    <property type="entry name" value="P-loop_NTPase"/>
</dbReference>
<accession>A0AAE0L8V8</accession>
<protein>
    <recommendedName>
        <fullName evidence="4">Era-type G domain-containing protein</fullName>
    </recommendedName>
</protein>
<proteinExistence type="inferred from homology"/>
<dbReference type="GO" id="GO:0043024">
    <property type="term" value="F:ribosomal small subunit binding"/>
    <property type="evidence" value="ECO:0007669"/>
    <property type="project" value="TreeGrafter"/>
</dbReference>
<organism evidence="5 6">
    <name type="scientific">Cymbomonas tetramitiformis</name>
    <dbReference type="NCBI Taxonomy" id="36881"/>
    <lineage>
        <taxon>Eukaryota</taxon>
        <taxon>Viridiplantae</taxon>
        <taxon>Chlorophyta</taxon>
        <taxon>Pyramimonadophyceae</taxon>
        <taxon>Pyramimonadales</taxon>
        <taxon>Pyramimonadaceae</taxon>
        <taxon>Cymbomonas</taxon>
    </lineage>
</organism>
<dbReference type="PRINTS" id="PR00326">
    <property type="entry name" value="GTP1OBG"/>
</dbReference>
<evidence type="ECO:0000313" key="6">
    <source>
        <dbReference type="Proteomes" id="UP001190700"/>
    </source>
</evidence>
<evidence type="ECO:0000256" key="3">
    <source>
        <dbReference type="SAM" id="MobiDB-lite"/>
    </source>
</evidence>
<comment type="similarity">
    <text evidence="1 2">Belongs to the TRAFAC class TrmE-Era-EngA-EngB-Septin-like GTPase superfamily. Era GTPase family.</text>
</comment>
<name>A0AAE0L8V8_9CHLO</name>
<dbReference type="PROSITE" id="PS51713">
    <property type="entry name" value="G_ERA"/>
    <property type="match status" value="1"/>
</dbReference>
<comment type="caution">
    <text evidence="2">Lacks conserved residue(s) required for the propagation of feature annotation.</text>
</comment>
<dbReference type="GO" id="GO:0000028">
    <property type="term" value="P:ribosomal small subunit assembly"/>
    <property type="evidence" value="ECO:0007669"/>
    <property type="project" value="TreeGrafter"/>
</dbReference>
<dbReference type="Pfam" id="PF01926">
    <property type="entry name" value="MMR_HSR1"/>
    <property type="match status" value="1"/>
</dbReference>
<evidence type="ECO:0000313" key="5">
    <source>
        <dbReference type="EMBL" id="KAK3276348.1"/>
    </source>
</evidence>
<gene>
    <name evidence="5" type="ORF">CYMTET_15568</name>
</gene>
<dbReference type="InterPro" id="IPR006073">
    <property type="entry name" value="GTP-bd"/>
</dbReference>
<reference evidence="5 6" key="1">
    <citation type="journal article" date="2015" name="Genome Biol. Evol.">
        <title>Comparative Genomics of a Bacterivorous Green Alga Reveals Evolutionary Causalities and Consequences of Phago-Mixotrophic Mode of Nutrition.</title>
        <authorList>
            <person name="Burns J.A."/>
            <person name="Paasch A."/>
            <person name="Narechania A."/>
            <person name="Kim E."/>
        </authorList>
    </citation>
    <scope>NUCLEOTIDE SEQUENCE [LARGE SCALE GENOMIC DNA]</scope>
    <source>
        <strain evidence="5 6">PLY_AMNH</strain>
    </source>
</reference>
<dbReference type="Proteomes" id="UP001190700">
    <property type="component" value="Unassembled WGS sequence"/>
</dbReference>
<evidence type="ECO:0000256" key="2">
    <source>
        <dbReference type="PROSITE-ProRule" id="PRU01050"/>
    </source>
</evidence>
<dbReference type="NCBIfam" id="TIGR00231">
    <property type="entry name" value="small_GTP"/>
    <property type="match status" value="1"/>
</dbReference>
<dbReference type="InterPro" id="IPR005225">
    <property type="entry name" value="Small_GTP-bd"/>
</dbReference>
<feature type="domain" description="Era-type G" evidence="4">
    <location>
        <begin position="163"/>
        <end position="299"/>
    </location>
</feature>
<keyword evidence="6" id="KW-1185">Reference proteome</keyword>
<dbReference type="AlphaFoldDB" id="A0AAE0L8V8"/>
<feature type="region of interest" description="Disordered" evidence="3">
    <location>
        <begin position="113"/>
        <end position="147"/>
    </location>
</feature>
<dbReference type="CDD" id="cd04163">
    <property type="entry name" value="Era"/>
    <property type="match status" value="1"/>
</dbReference>
<dbReference type="InterPro" id="IPR030388">
    <property type="entry name" value="G_ERA_dom"/>
</dbReference>
<feature type="region of interest" description="Disordered" evidence="3">
    <location>
        <begin position="76"/>
        <end position="99"/>
    </location>
</feature>
<sequence length="299" mass="32727">MFSFNIISKCKVPNRESWSRTLSDTSVVCRRSLGPTSQKTQNAKASSTKRCHGRVQIGRSSRHTLVRRMVHANIAKDSEESLSTGEYTTEADEDEDEDGPVVLSMEGVVGFAEDIESEEDDEEAEEAEESDDSIKSASPEELATSAGTELPTALWGADKPGHRAGFAAIVGRPNAGKSTLMNCLVGQKLSIVTYKPQTTRHRVLGIVSEDDFQMILLDTPGVIDTRKNKMEDMMMKSVTSSVKDADVIVCMVDAAGAPWAPFIMDLTPSRANPPPGRLSWLILFLLPTPERPPKCREVD</sequence>
<dbReference type="GO" id="GO:0019843">
    <property type="term" value="F:rRNA binding"/>
    <property type="evidence" value="ECO:0007669"/>
    <property type="project" value="TreeGrafter"/>
</dbReference>
<feature type="compositionally biased region" description="Acidic residues" evidence="3">
    <location>
        <begin position="113"/>
        <end position="131"/>
    </location>
</feature>
<dbReference type="GO" id="GO:0005525">
    <property type="term" value="F:GTP binding"/>
    <property type="evidence" value="ECO:0007669"/>
    <property type="project" value="InterPro"/>
</dbReference>
<dbReference type="InterPro" id="IPR005662">
    <property type="entry name" value="GTPase_Era-like"/>
</dbReference>
<evidence type="ECO:0000256" key="1">
    <source>
        <dbReference type="ARBA" id="ARBA00007921"/>
    </source>
</evidence>
<comment type="caution">
    <text evidence="5">The sequence shown here is derived from an EMBL/GenBank/DDBJ whole genome shotgun (WGS) entry which is preliminary data.</text>
</comment>
<evidence type="ECO:0000259" key="4">
    <source>
        <dbReference type="PROSITE" id="PS51713"/>
    </source>
</evidence>
<dbReference type="PANTHER" id="PTHR42698:SF2">
    <property type="entry name" value="GTPASE ERA-LIKE, CHLOROPLASTIC"/>
    <property type="match status" value="1"/>
</dbReference>
<dbReference type="PANTHER" id="PTHR42698">
    <property type="entry name" value="GTPASE ERA"/>
    <property type="match status" value="1"/>
</dbReference>
<feature type="compositionally biased region" description="Acidic residues" evidence="3">
    <location>
        <begin position="89"/>
        <end position="99"/>
    </location>
</feature>
<dbReference type="Gene3D" id="3.40.50.300">
    <property type="entry name" value="P-loop containing nucleotide triphosphate hydrolases"/>
    <property type="match status" value="1"/>
</dbReference>